<name>A0A8G1VV52_9EURO</name>
<reference evidence="1 2" key="1">
    <citation type="submission" date="2018-02" db="EMBL/GenBank/DDBJ databases">
        <title>The genomes of Aspergillus section Nigri reveals drivers in fungal speciation.</title>
        <authorList>
            <consortium name="DOE Joint Genome Institute"/>
            <person name="Vesth T.C."/>
            <person name="Nybo J."/>
            <person name="Theobald S."/>
            <person name="Brandl J."/>
            <person name="Frisvad J.C."/>
            <person name="Nielsen K.F."/>
            <person name="Lyhne E.K."/>
            <person name="Kogle M.E."/>
            <person name="Kuo A."/>
            <person name="Riley R."/>
            <person name="Clum A."/>
            <person name="Nolan M."/>
            <person name="Lipzen A."/>
            <person name="Salamov A."/>
            <person name="Henrissat B."/>
            <person name="Wiebenga A."/>
            <person name="De vries R.P."/>
            <person name="Grigoriev I.V."/>
            <person name="Mortensen U.H."/>
            <person name="Andersen M.R."/>
            <person name="Baker S.E."/>
        </authorList>
    </citation>
    <scope>NUCLEOTIDE SEQUENCE [LARGE SCALE GENOMIC DNA]</scope>
    <source>
        <strain evidence="1 2">CBS 112811</strain>
    </source>
</reference>
<keyword evidence="2" id="KW-1185">Reference proteome</keyword>
<accession>A0A8G1VV52</accession>
<dbReference type="EMBL" id="KZ825054">
    <property type="protein sequence ID" value="RAH63503.1"/>
    <property type="molecule type" value="Genomic_DNA"/>
</dbReference>
<dbReference type="RefSeq" id="XP_025521425.1">
    <property type="nucleotide sequence ID" value="XM_025663152.1"/>
</dbReference>
<proteinExistence type="predicted"/>
<evidence type="ECO:0000313" key="1">
    <source>
        <dbReference type="EMBL" id="RAH63503.1"/>
    </source>
</evidence>
<organism evidence="1 2">
    <name type="scientific">Aspergillus piperis CBS 112811</name>
    <dbReference type="NCBI Taxonomy" id="1448313"/>
    <lineage>
        <taxon>Eukaryota</taxon>
        <taxon>Fungi</taxon>
        <taxon>Dikarya</taxon>
        <taxon>Ascomycota</taxon>
        <taxon>Pezizomycotina</taxon>
        <taxon>Eurotiomycetes</taxon>
        <taxon>Eurotiomycetidae</taxon>
        <taxon>Eurotiales</taxon>
        <taxon>Aspergillaceae</taxon>
        <taxon>Aspergillus</taxon>
        <taxon>Aspergillus subgen. Circumdati</taxon>
    </lineage>
</organism>
<dbReference type="Proteomes" id="UP000249526">
    <property type="component" value="Unassembled WGS sequence"/>
</dbReference>
<protein>
    <submittedName>
        <fullName evidence="1">Uncharacterized protein</fullName>
    </submittedName>
</protein>
<evidence type="ECO:0000313" key="2">
    <source>
        <dbReference type="Proteomes" id="UP000249526"/>
    </source>
</evidence>
<gene>
    <name evidence="1" type="ORF">BO85DRAFT_483345</name>
</gene>
<sequence length="302" mass="34050">MSSTFCREVDSLLSLSSVNGLFRQLCAAHIFRTLKIAFSSAGLDRLVQISQSRVTSHVRAIVYEIPERIPPNNESYDYFQTHIYTPADARAREQRIVHENAQDTEALMIALPCFPRLETVHLSFIDDIKSPFRWFAGRVFLDGVSCLKDHLVKMSAAMVVAKMEGVVVKTFEISGFHSRVNTRDSLVLYLLEKALSNVEELRAINSPTILEPLSQIMLPSVRRFELGYGWLSLETIDSFVRQHANSLRFLYLKTPGSCTKDSVRTVSILSMANAQHILKNMAGVWDTDILEEITINTRPGGV</sequence>
<dbReference type="AlphaFoldDB" id="A0A8G1VV52"/>
<dbReference type="GeneID" id="37166554"/>